<protein>
    <submittedName>
        <fullName evidence="2">Uncharacterized protein</fullName>
    </submittedName>
</protein>
<dbReference type="GeneID" id="83184671"/>
<dbReference type="EMBL" id="JAPQKR010000016">
    <property type="protein sequence ID" value="KAJ5191329.1"/>
    <property type="molecule type" value="Genomic_DNA"/>
</dbReference>
<comment type="caution">
    <text evidence="2">The sequence shown here is derived from an EMBL/GenBank/DDBJ whole genome shotgun (WGS) entry which is preliminary data.</text>
</comment>
<evidence type="ECO:0000313" key="3">
    <source>
        <dbReference type="Proteomes" id="UP001150904"/>
    </source>
</evidence>
<reference evidence="2" key="1">
    <citation type="submission" date="2022-12" db="EMBL/GenBank/DDBJ databases">
        <authorList>
            <person name="Petersen C."/>
        </authorList>
    </citation>
    <scope>NUCLEOTIDE SEQUENCE</scope>
    <source>
        <strain evidence="2">IBT 15544</strain>
    </source>
</reference>
<gene>
    <name evidence="2" type="ORF">N7498_010314</name>
</gene>
<feature type="compositionally biased region" description="Polar residues" evidence="1">
    <location>
        <begin position="63"/>
        <end position="74"/>
    </location>
</feature>
<evidence type="ECO:0000256" key="1">
    <source>
        <dbReference type="SAM" id="MobiDB-lite"/>
    </source>
</evidence>
<reference evidence="2" key="2">
    <citation type="journal article" date="2023" name="IMA Fungus">
        <title>Comparative genomic study of the Penicillium genus elucidates a diverse pangenome and 15 lateral gene transfer events.</title>
        <authorList>
            <person name="Petersen C."/>
            <person name="Sorensen T."/>
            <person name="Nielsen M.R."/>
            <person name="Sondergaard T.E."/>
            <person name="Sorensen J.L."/>
            <person name="Fitzpatrick D.A."/>
            <person name="Frisvad J.C."/>
            <person name="Nielsen K.L."/>
        </authorList>
    </citation>
    <scope>NUCLEOTIDE SEQUENCE</scope>
    <source>
        <strain evidence="2">IBT 15544</strain>
    </source>
</reference>
<feature type="region of interest" description="Disordered" evidence="1">
    <location>
        <begin position="44"/>
        <end position="74"/>
    </location>
</feature>
<accession>A0A9W9J7P8</accession>
<keyword evidence="3" id="KW-1185">Reference proteome</keyword>
<sequence length="74" mass="8435">MSSRQIHIFGDLFLPDPKDYLPEVELEKVNRLLPLIEKFKSSLNEKLKSSGTETDREDETTTQNTSASTSDSIY</sequence>
<proteinExistence type="predicted"/>
<dbReference type="RefSeq" id="XP_058304269.1">
    <property type="nucleotide sequence ID" value="XM_058457370.1"/>
</dbReference>
<dbReference type="AlphaFoldDB" id="A0A9W9J7P8"/>
<dbReference type="OrthoDB" id="5209368at2759"/>
<evidence type="ECO:0000313" key="2">
    <source>
        <dbReference type="EMBL" id="KAJ5191329.1"/>
    </source>
</evidence>
<dbReference type="Proteomes" id="UP001150904">
    <property type="component" value="Unassembled WGS sequence"/>
</dbReference>
<organism evidence="2 3">
    <name type="scientific">Penicillium cinerascens</name>
    <dbReference type="NCBI Taxonomy" id="70096"/>
    <lineage>
        <taxon>Eukaryota</taxon>
        <taxon>Fungi</taxon>
        <taxon>Dikarya</taxon>
        <taxon>Ascomycota</taxon>
        <taxon>Pezizomycotina</taxon>
        <taxon>Eurotiomycetes</taxon>
        <taxon>Eurotiomycetidae</taxon>
        <taxon>Eurotiales</taxon>
        <taxon>Aspergillaceae</taxon>
        <taxon>Penicillium</taxon>
    </lineage>
</organism>
<name>A0A9W9J7P8_9EURO</name>